<dbReference type="InterPro" id="IPR046816">
    <property type="entry name" value="MmeI_Mtase"/>
</dbReference>
<reference evidence="10" key="2">
    <citation type="submission" date="2020-09" db="EMBL/GenBank/DDBJ databases">
        <authorList>
            <person name="Sun Q."/>
            <person name="Zhou Y."/>
        </authorList>
    </citation>
    <scope>NUCLEOTIDE SEQUENCE</scope>
    <source>
        <strain evidence="10">CGMCC 1.12214</strain>
    </source>
</reference>
<feature type="domain" description="MmeI-like C-terminal" evidence="8">
    <location>
        <begin position="856"/>
        <end position="931"/>
    </location>
</feature>
<evidence type="ECO:0000256" key="2">
    <source>
        <dbReference type="ARBA" id="ARBA00022603"/>
    </source>
</evidence>
<keyword evidence="2 10" id="KW-0489">Methyltransferase</keyword>
<gene>
    <name evidence="10" type="ORF">GCM10007036_03820</name>
</gene>
<evidence type="ECO:0000259" key="6">
    <source>
        <dbReference type="Pfam" id="PF20465"/>
    </source>
</evidence>
<evidence type="ECO:0000313" key="11">
    <source>
        <dbReference type="Proteomes" id="UP000603912"/>
    </source>
</evidence>
<evidence type="ECO:0000259" key="9">
    <source>
        <dbReference type="Pfam" id="PF20473"/>
    </source>
</evidence>
<keyword evidence="3" id="KW-0808">Transferase</keyword>
<feature type="domain" description="MmeI-like helicase spacer" evidence="6">
    <location>
        <begin position="181"/>
        <end position="260"/>
    </location>
</feature>
<dbReference type="PANTHER" id="PTHR33841:SF1">
    <property type="entry name" value="DNA METHYLTRANSFERASE A"/>
    <property type="match status" value="1"/>
</dbReference>
<evidence type="ECO:0000313" key="10">
    <source>
        <dbReference type="EMBL" id="GGH08363.1"/>
    </source>
</evidence>
<accession>A0A917MI31</accession>
<dbReference type="InterPro" id="IPR046820">
    <property type="entry name" value="MmeI_TRD"/>
</dbReference>
<reference evidence="10" key="1">
    <citation type="journal article" date="2014" name="Int. J. Syst. Evol. Microbiol.">
        <title>Complete genome sequence of Corynebacterium casei LMG S-19264T (=DSM 44701T), isolated from a smear-ripened cheese.</title>
        <authorList>
            <consortium name="US DOE Joint Genome Institute (JGI-PGF)"/>
            <person name="Walter F."/>
            <person name="Albersmeier A."/>
            <person name="Kalinowski J."/>
            <person name="Ruckert C."/>
        </authorList>
    </citation>
    <scope>NUCLEOTIDE SEQUENCE</scope>
    <source>
        <strain evidence="10">CGMCC 1.12214</strain>
    </source>
</reference>
<dbReference type="EC" id="2.1.1.72" evidence="1"/>
<dbReference type="EMBL" id="BMES01000001">
    <property type="protein sequence ID" value="GGH08363.1"/>
    <property type="molecule type" value="Genomic_DNA"/>
</dbReference>
<dbReference type="InterPro" id="IPR029063">
    <property type="entry name" value="SAM-dependent_MTases_sf"/>
</dbReference>
<evidence type="ECO:0000259" key="7">
    <source>
        <dbReference type="Pfam" id="PF20466"/>
    </source>
</evidence>
<evidence type="ECO:0000259" key="5">
    <source>
        <dbReference type="Pfam" id="PF20464"/>
    </source>
</evidence>
<dbReference type="Proteomes" id="UP000603912">
    <property type="component" value="Unassembled WGS sequence"/>
</dbReference>
<sequence length="949" mass="107893">MRLDWNDIRARAAHFAREWSDAAYEKGETQSFYNDFFEVFGVPRRRVASFERAVKPRPGERGFIDLFWPGKLLVEQKSAGRDLRPARKQALDYFPGLRDDELPRYVLLSDFQTFELFDLDTRPDEPIRFRLPDLPDRVQDFGFIVGQEKRVFKDQDPVNIVASEVMGALHDALEASGYTGHALERFLVRIVFCLFADDTGIFNPLGAFEDYIVHRTSEDGSDLGLRLSHLFEVLNTPADQRQTTLDADLAQFDYINGDLFAERLPLPAFDRAMREKLLYACGFNWQNISPAIFGSLFQSVMNKAERRKKGAHYTSEKNILKVIQPLFLDHLRAEFSRIRARLDNGRRRALQEFHDRLGALTFLDPACGCGNFLVIAYRELRLLEIEVMRELLPAAQLVTDIGLYTRINVNQFYGIEIGEFPARIAEVAMWMMDHIMNARLSAEFGKSYLRIPLRASPNILHGDALEADWASLLPPERCSYVLGNPPFIGAKNQSEQQRAQMIGIASLGKTGGTLDYVCAWFIKAGAYIRASAEAAPRIGFVATNSITQGEQVAQLWPILFQRYGLEIAFAHRTFQWLSDAKGAAHVHCVILGLVRREDEPKEKRLFSYEEINGDPVETRHSALTAYLTDACNLSSRYIVVHEVPRPLCPSKTMITGSKPLDGGYLTFTDDEKNEGCLRTPQLSQFLRPYLGAAEYINGRMRWILCLQAEPPHVFRLLKLISERLTQVSEFRRGKRGARNSEKAGTARNAGTVKLATTPVLFHVNVLPSAPFLVIPQTSSEFRDYIPIGWLAPPSIPSDKLRIILDADLWDFGILTSQMHMAWTRTITGRMKSDYMYSVGVVYNTFPWPHADVIEMEVIRGLAQRVLDARDAHPGATLADLYDTKTMPLDLRKAHRSLDLAIDRLYRREPFSSDRERVEHLFGLYEKLTANLLTIDAAKTRKKRRAKAAA</sequence>
<dbReference type="Gene3D" id="3.40.50.150">
    <property type="entry name" value="Vaccinia Virus protein VP39"/>
    <property type="match status" value="1"/>
</dbReference>
<evidence type="ECO:0000256" key="4">
    <source>
        <dbReference type="ARBA" id="ARBA00047942"/>
    </source>
</evidence>
<dbReference type="InterPro" id="IPR050953">
    <property type="entry name" value="N4_N6_ade-DNA_methylase"/>
</dbReference>
<protein>
    <recommendedName>
        <fullName evidence="1">site-specific DNA-methyltransferase (adenine-specific)</fullName>
        <ecNumber evidence="1">2.1.1.72</ecNumber>
    </recommendedName>
</protein>
<organism evidence="10 11">
    <name type="scientific">Alsobacter metallidurans</name>
    <dbReference type="NCBI Taxonomy" id="340221"/>
    <lineage>
        <taxon>Bacteria</taxon>
        <taxon>Pseudomonadati</taxon>
        <taxon>Pseudomonadota</taxon>
        <taxon>Alphaproteobacteria</taxon>
        <taxon>Hyphomicrobiales</taxon>
        <taxon>Alsobacteraceae</taxon>
        <taxon>Alsobacter</taxon>
    </lineage>
</organism>
<dbReference type="GO" id="GO:0003676">
    <property type="term" value="F:nucleic acid binding"/>
    <property type="evidence" value="ECO:0007669"/>
    <property type="project" value="InterPro"/>
</dbReference>
<comment type="catalytic activity">
    <reaction evidence="4">
        <text>a 2'-deoxyadenosine in DNA + S-adenosyl-L-methionine = an N(6)-methyl-2'-deoxyadenosine in DNA + S-adenosyl-L-homocysteine + H(+)</text>
        <dbReference type="Rhea" id="RHEA:15197"/>
        <dbReference type="Rhea" id="RHEA-COMP:12418"/>
        <dbReference type="Rhea" id="RHEA-COMP:12419"/>
        <dbReference type="ChEBI" id="CHEBI:15378"/>
        <dbReference type="ChEBI" id="CHEBI:57856"/>
        <dbReference type="ChEBI" id="CHEBI:59789"/>
        <dbReference type="ChEBI" id="CHEBI:90615"/>
        <dbReference type="ChEBI" id="CHEBI:90616"/>
        <dbReference type="EC" id="2.1.1.72"/>
    </reaction>
</comment>
<feature type="domain" description="MmeI-like N-terminal" evidence="5">
    <location>
        <begin position="11"/>
        <end position="175"/>
    </location>
</feature>
<dbReference type="InterPro" id="IPR046817">
    <property type="entry name" value="MmeI_N"/>
</dbReference>
<feature type="domain" description="MmeI-like DNA-methyltransferase" evidence="9">
    <location>
        <begin position="346"/>
        <end position="606"/>
    </location>
</feature>
<dbReference type="Pfam" id="PF20466">
    <property type="entry name" value="MmeI_TRD"/>
    <property type="match status" value="1"/>
</dbReference>
<keyword evidence="11" id="KW-1185">Reference proteome</keyword>
<dbReference type="InterPro" id="IPR046818">
    <property type="entry name" value="MmeI_C"/>
</dbReference>
<dbReference type="AlphaFoldDB" id="A0A917MI31"/>
<dbReference type="GO" id="GO:0032259">
    <property type="term" value="P:methylation"/>
    <property type="evidence" value="ECO:0007669"/>
    <property type="project" value="UniProtKB-KW"/>
</dbReference>
<dbReference type="Pfam" id="PF20473">
    <property type="entry name" value="MmeI_Mtase"/>
    <property type="match status" value="1"/>
</dbReference>
<dbReference type="PROSITE" id="PS00092">
    <property type="entry name" value="N6_MTASE"/>
    <property type="match status" value="1"/>
</dbReference>
<dbReference type="SUPFAM" id="SSF53335">
    <property type="entry name" value="S-adenosyl-L-methionine-dependent methyltransferases"/>
    <property type="match status" value="1"/>
</dbReference>
<dbReference type="Pfam" id="PF20465">
    <property type="entry name" value="MmeI_hel"/>
    <property type="match status" value="1"/>
</dbReference>
<dbReference type="RefSeq" id="WP_188516040.1">
    <property type="nucleotide sequence ID" value="NZ_BMES01000001.1"/>
</dbReference>
<comment type="caution">
    <text evidence="10">The sequence shown here is derived from an EMBL/GenBank/DDBJ whole genome shotgun (WGS) entry which is preliminary data.</text>
</comment>
<proteinExistence type="predicted"/>
<evidence type="ECO:0000259" key="8">
    <source>
        <dbReference type="Pfam" id="PF20467"/>
    </source>
</evidence>
<evidence type="ECO:0000256" key="3">
    <source>
        <dbReference type="ARBA" id="ARBA00022679"/>
    </source>
</evidence>
<dbReference type="PANTHER" id="PTHR33841">
    <property type="entry name" value="DNA METHYLTRANSFERASE YEEA-RELATED"/>
    <property type="match status" value="1"/>
</dbReference>
<feature type="domain" description="MmeI-like target recognition" evidence="7">
    <location>
        <begin position="636"/>
        <end position="849"/>
    </location>
</feature>
<name>A0A917MI31_9HYPH</name>
<dbReference type="GO" id="GO:0009007">
    <property type="term" value="F:site-specific DNA-methyltransferase (adenine-specific) activity"/>
    <property type="evidence" value="ECO:0007669"/>
    <property type="project" value="UniProtKB-EC"/>
</dbReference>
<dbReference type="Pfam" id="PF20464">
    <property type="entry name" value="MmeI_N"/>
    <property type="match status" value="1"/>
</dbReference>
<dbReference type="InterPro" id="IPR046819">
    <property type="entry name" value="MmeI_hel"/>
</dbReference>
<dbReference type="Pfam" id="PF20467">
    <property type="entry name" value="MmeI_C"/>
    <property type="match status" value="1"/>
</dbReference>
<evidence type="ECO:0000256" key="1">
    <source>
        <dbReference type="ARBA" id="ARBA00011900"/>
    </source>
</evidence>
<dbReference type="InterPro" id="IPR002052">
    <property type="entry name" value="DNA_methylase_N6_adenine_CS"/>
</dbReference>